<feature type="transmembrane region" description="Helical" evidence="5">
    <location>
        <begin position="218"/>
        <end position="241"/>
    </location>
</feature>
<feature type="transmembrane region" description="Helical" evidence="5">
    <location>
        <begin position="51"/>
        <end position="84"/>
    </location>
</feature>
<reference evidence="6 7" key="1">
    <citation type="submission" date="2018-06" db="EMBL/GenBank/DDBJ databases">
        <authorList>
            <consortium name="Pathogen Informatics"/>
            <person name="Doyle S."/>
        </authorList>
    </citation>
    <scope>NUCLEOTIDE SEQUENCE [LARGE SCALE GENOMIC DNA]</scope>
    <source>
        <strain evidence="6 7">NCTC10994</strain>
    </source>
</reference>
<keyword evidence="4 5" id="KW-0472">Membrane</keyword>
<proteinExistence type="predicted"/>
<comment type="subcellular location">
    <subcellularLocation>
        <location evidence="1">Membrane</location>
        <topology evidence="1">Multi-pass membrane protein</topology>
    </subcellularLocation>
</comment>
<feature type="transmembrane region" description="Helical" evidence="5">
    <location>
        <begin position="322"/>
        <end position="349"/>
    </location>
</feature>
<feature type="transmembrane region" description="Helical" evidence="5">
    <location>
        <begin position="105"/>
        <end position="128"/>
    </location>
</feature>
<accession>A0A2X4TQB3</accession>
<gene>
    <name evidence="6" type="ORF">NCTC10994_00784</name>
</gene>
<dbReference type="InterPro" id="IPR002293">
    <property type="entry name" value="AA/rel_permease1"/>
</dbReference>
<feature type="transmembrane region" description="Helical" evidence="5">
    <location>
        <begin position="178"/>
        <end position="198"/>
    </location>
</feature>
<dbReference type="KEGG" id="rcr:NCTC10994_00784"/>
<feature type="transmembrane region" description="Helical" evidence="5">
    <location>
        <begin position="370"/>
        <end position="389"/>
    </location>
</feature>
<dbReference type="InterPro" id="IPR053153">
    <property type="entry name" value="APC_K+_Transporter"/>
</dbReference>
<evidence type="ECO:0000256" key="2">
    <source>
        <dbReference type="ARBA" id="ARBA00022692"/>
    </source>
</evidence>
<dbReference type="PANTHER" id="PTHR47704:SF1">
    <property type="entry name" value="POTASSIUM TRANSPORTER KIMA"/>
    <property type="match status" value="1"/>
</dbReference>
<name>A0A2X4TQB3_9NOCA</name>
<feature type="transmembrane region" description="Helical" evidence="5">
    <location>
        <begin position="401"/>
        <end position="420"/>
    </location>
</feature>
<organism evidence="6 7">
    <name type="scientific">Rhodococcus coprophilus</name>
    <dbReference type="NCBI Taxonomy" id="38310"/>
    <lineage>
        <taxon>Bacteria</taxon>
        <taxon>Bacillati</taxon>
        <taxon>Actinomycetota</taxon>
        <taxon>Actinomycetes</taxon>
        <taxon>Mycobacteriales</taxon>
        <taxon>Nocardiaceae</taxon>
        <taxon>Rhodococcus</taxon>
    </lineage>
</organism>
<feature type="transmembrane region" description="Helical" evidence="5">
    <location>
        <begin position="262"/>
        <end position="281"/>
    </location>
</feature>
<dbReference type="Gene3D" id="1.20.1740.10">
    <property type="entry name" value="Amino acid/polyamine transporter I"/>
    <property type="match status" value="1"/>
</dbReference>
<dbReference type="GO" id="GO:0016020">
    <property type="term" value="C:membrane"/>
    <property type="evidence" value="ECO:0007669"/>
    <property type="project" value="UniProtKB-SubCell"/>
</dbReference>
<dbReference type="AlphaFoldDB" id="A0A2X4TQB3"/>
<evidence type="ECO:0000313" key="7">
    <source>
        <dbReference type="Proteomes" id="UP000249091"/>
    </source>
</evidence>
<keyword evidence="3 5" id="KW-1133">Transmembrane helix</keyword>
<evidence type="ECO:0000313" key="6">
    <source>
        <dbReference type="EMBL" id="SQI29073.1"/>
    </source>
</evidence>
<dbReference type="Proteomes" id="UP000249091">
    <property type="component" value="Chromosome 1"/>
</dbReference>
<feature type="transmembrane region" description="Helical" evidence="5">
    <location>
        <begin position="148"/>
        <end position="166"/>
    </location>
</feature>
<keyword evidence="7" id="KW-1185">Reference proteome</keyword>
<dbReference type="RefSeq" id="WP_072698466.1">
    <property type="nucleotide sequence ID" value="NZ_JAFBBL010000001.1"/>
</dbReference>
<keyword evidence="2 5" id="KW-0812">Transmembrane</keyword>
<feature type="transmembrane region" description="Helical" evidence="5">
    <location>
        <begin position="465"/>
        <end position="483"/>
    </location>
</feature>
<dbReference type="STRING" id="1219011.GCA_001895045_00504"/>
<feature type="transmembrane region" description="Helical" evidence="5">
    <location>
        <begin position="441"/>
        <end position="459"/>
    </location>
</feature>
<protein>
    <submittedName>
        <fullName evidence="6">Amino acid transporter</fullName>
    </submittedName>
</protein>
<evidence type="ECO:0000256" key="5">
    <source>
        <dbReference type="SAM" id="Phobius"/>
    </source>
</evidence>
<dbReference type="PANTHER" id="PTHR47704">
    <property type="entry name" value="POTASSIUM TRANSPORTER KIMA"/>
    <property type="match status" value="1"/>
</dbReference>
<sequence length="665" mass="72255">MSKLSTATKRLLLGRPFRSDTLGHDQLPKRIALPVFASDALSSVAYAPEEIFLVLSVAGLSAYAFSPWIGLAVAVVLVIVVASYRQNVRSYPSGGGDYEIATKNLGATAGLTVGSALMVDYVLTVAVSLSSAAANIGSAVPFVAEHKVPLAIAAIVVLAAVNLRGLRESGKALAFPTYAFVGCMMVMIVWGWVQIFVLGEDLRAESADFELVAEQTDLTAIAFIFLLARAFSSGCAALTGVEAISTGVPAFRKPRARNAATTLFLVGAIAVTLFLGVVFLAQRVGVVVAENPATQLRGAPEGYEQKTLVAQLAQTVFSDVPAAFFVMAVVTAVILVFAANTAYNGFPVLASVLAQDRYLPRQLHTRGDRLAFSNGILFLAGLAIVFVWLFDAEVTKLIQLYIVGVFVAFSLGQAGMVRHWTRYLATETDPAIRGRMQRSRLINGIGFVATTAVLLVVLVTKFTAGAWIAVVTMVAIFGVMKAIRRHYDSITAELEGAEWDGVLPSRTHSIVLVSTLHLPTLRALAYARATRPDTLEAITVNVDEEDTRKLVREWERSDLTVPLKVVESPYREITRPVLDYVRRVRRDSPRDVVTVFIPEYVVGHWWEQILHNQSALRLKSRLLFQPGVMVTSVPWQLRSSATVARERIDSAPGAVRRGLDKEEQQ</sequence>
<evidence type="ECO:0000256" key="1">
    <source>
        <dbReference type="ARBA" id="ARBA00004141"/>
    </source>
</evidence>
<dbReference type="Pfam" id="PF13520">
    <property type="entry name" value="AA_permease_2"/>
    <property type="match status" value="1"/>
</dbReference>
<dbReference type="EMBL" id="LS483468">
    <property type="protein sequence ID" value="SQI29073.1"/>
    <property type="molecule type" value="Genomic_DNA"/>
</dbReference>
<evidence type="ECO:0000256" key="4">
    <source>
        <dbReference type="ARBA" id="ARBA00023136"/>
    </source>
</evidence>
<dbReference type="GO" id="GO:0022857">
    <property type="term" value="F:transmembrane transporter activity"/>
    <property type="evidence" value="ECO:0007669"/>
    <property type="project" value="InterPro"/>
</dbReference>
<evidence type="ECO:0000256" key="3">
    <source>
        <dbReference type="ARBA" id="ARBA00022989"/>
    </source>
</evidence>